<dbReference type="Gene3D" id="3.40.50.300">
    <property type="entry name" value="P-loop containing nucleotide triphosphate hydrolases"/>
    <property type="match status" value="1"/>
</dbReference>
<evidence type="ECO:0000313" key="10">
    <source>
        <dbReference type="Proteomes" id="UP000290682"/>
    </source>
</evidence>
<dbReference type="InterPro" id="IPR050388">
    <property type="entry name" value="ABC_Ni/Peptide_Import"/>
</dbReference>
<dbReference type="NCBIfam" id="TIGR01727">
    <property type="entry name" value="oligo_HPY"/>
    <property type="match status" value="1"/>
</dbReference>
<name>A0ABY0FII5_9NEIS</name>
<comment type="similarity">
    <text evidence="2">Belongs to the ABC transporter superfamily.</text>
</comment>
<evidence type="ECO:0000256" key="5">
    <source>
        <dbReference type="ARBA" id="ARBA00022741"/>
    </source>
</evidence>
<dbReference type="Proteomes" id="UP000290682">
    <property type="component" value="Unassembled WGS sequence"/>
</dbReference>
<dbReference type="EMBL" id="REGR01000002">
    <property type="protein sequence ID" value="RXZ44963.1"/>
    <property type="molecule type" value="Genomic_DNA"/>
</dbReference>
<evidence type="ECO:0000256" key="4">
    <source>
        <dbReference type="ARBA" id="ARBA00022475"/>
    </source>
</evidence>
<dbReference type="InterPro" id="IPR013563">
    <property type="entry name" value="Oligopep_ABC_C"/>
</dbReference>
<dbReference type="RefSeq" id="WP_129211546.1">
    <property type="nucleotide sequence ID" value="NZ_REGR01000002.1"/>
</dbReference>
<gene>
    <name evidence="9" type="ORF">EBB06_03475</name>
</gene>
<dbReference type="SUPFAM" id="SSF52540">
    <property type="entry name" value="P-loop containing nucleoside triphosphate hydrolases"/>
    <property type="match status" value="1"/>
</dbReference>
<proteinExistence type="inferred from homology"/>
<dbReference type="InterPro" id="IPR003439">
    <property type="entry name" value="ABC_transporter-like_ATP-bd"/>
</dbReference>
<dbReference type="InterPro" id="IPR017871">
    <property type="entry name" value="ABC_transporter-like_CS"/>
</dbReference>
<dbReference type="PROSITE" id="PS50893">
    <property type="entry name" value="ABC_TRANSPORTER_2"/>
    <property type="match status" value="1"/>
</dbReference>
<dbReference type="Pfam" id="PF08352">
    <property type="entry name" value="oligo_HPY"/>
    <property type="match status" value="1"/>
</dbReference>
<comment type="subcellular location">
    <subcellularLocation>
        <location evidence="1">Cell inner membrane</location>
        <topology evidence="1">Peripheral membrane protein</topology>
    </subcellularLocation>
</comment>
<evidence type="ECO:0000256" key="6">
    <source>
        <dbReference type="ARBA" id="ARBA00022840"/>
    </source>
</evidence>
<keyword evidence="5" id="KW-0547">Nucleotide-binding</keyword>
<evidence type="ECO:0000256" key="3">
    <source>
        <dbReference type="ARBA" id="ARBA00022448"/>
    </source>
</evidence>
<dbReference type="SMART" id="SM00382">
    <property type="entry name" value="AAA"/>
    <property type="match status" value="1"/>
</dbReference>
<dbReference type="PANTHER" id="PTHR43297">
    <property type="entry name" value="OLIGOPEPTIDE TRANSPORT ATP-BINDING PROTEIN APPD"/>
    <property type="match status" value="1"/>
</dbReference>
<keyword evidence="10" id="KW-1185">Reference proteome</keyword>
<dbReference type="PROSITE" id="PS00211">
    <property type="entry name" value="ABC_TRANSPORTER_1"/>
    <property type="match status" value="1"/>
</dbReference>
<dbReference type="PANTHER" id="PTHR43297:SF2">
    <property type="entry name" value="DIPEPTIDE TRANSPORT ATP-BINDING PROTEIN DPPD"/>
    <property type="match status" value="1"/>
</dbReference>
<dbReference type="GO" id="GO:0005524">
    <property type="term" value="F:ATP binding"/>
    <property type="evidence" value="ECO:0007669"/>
    <property type="project" value="UniProtKB-KW"/>
</dbReference>
<keyword evidence="4" id="KW-1003">Cell membrane</keyword>
<keyword evidence="7" id="KW-0472">Membrane</keyword>
<evidence type="ECO:0000256" key="2">
    <source>
        <dbReference type="ARBA" id="ARBA00005417"/>
    </source>
</evidence>
<accession>A0ABY0FII5</accession>
<dbReference type="InterPro" id="IPR003593">
    <property type="entry name" value="AAA+_ATPase"/>
</dbReference>
<evidence type="ECO:0000259" key="8">
    <source>
        <dbReference type="PROSITE" id="PS50893"/>
    </source>
</evidence>
<keyword evidence="3" id="KW-0813">Transport</keyword>
<feature type="domain" description="ABC transporter" evidence="8">
    <location>
        <begin position="4"/>
        <end position="254"/>
    </location>
</feature>
<sequence>MPLLNIKNLSVRFGGGPNPFPAVEGLDLAVDQGEIVGIVGESGSGKSVTMMALMGLLDSNARVAADKLEFDGKNLLTLSDRERRKIVGRDIAMIFQDPMTSLNPSYTVGFQIREVLKLHQGLRGTALDKRALELMEMVEIPAAKNRLSAYPHQLSGGMSQRVAIAMAIACDPKLLIADEPTTALDVTIQAQIMDLLVSLQQSRNMALVMITHDLAVVAEVAHKVAVMYAGQVAEIGRVPGLFIHPAHPYTEALLASIPEHSAGAARLSTLPGIVPGQYDRPIGCLLCPRCPYAQERCRIERPPLDPIKDGAVRCFFPLIEKREDKEYKKEVSR</sequence>
<dbReference type="Pfam" id="PF00005">
    <property type="entry name" value="ABC_tran"/>
    <property type="match status" value="1"/>
</dbReference>
<evidence type="ECO:0000256" key="1">
    <source>
        <dbReference type="ARBA" id="ARBA00004417"/>
    </source>
</evidence>
<keyword evidence="6 9" id="KW-0067">ATP-binding</keyword>
<evidence type="ECO:0000256" key="7">
    <source>
        <dbReference type="ARBA" id="ARBA00023136"/>
    </source>
</evidence>
<reference evidence="9 10" key="1">
    <citation type="submission" date="2018-10" db="EMBL/GenBank/DDBJ databases">
        <title>Draft genome of Fastidiocella sp. strain 375T, a bacterium isolated from a karstic cave dripping water.</title>
        <authorList>
            <person name="Coelho C."/>
            <person name="Verissimo A."/>
            <person name="Tiago I."/>
        </authorList>
    </citation>
    <scope>NUCLEOTIDE SEQUENCE [LARGE SCALE GENOMIC DNA]</scope>
    <source>
        <strain evidence="9 10">CAVE-375</strain>
    </source>
</reference>
<dbReference type="CDD" id="cd03257">
    <property type="entry name" value="ABC_NikE_OppD_transporters"/>
    <property type="match status" value="1"/>
</dbReference>
<organism evidence="9 10">
    <name type="scientific">Crenobacter cavernae</name>
    <dbReference type="NCBI Taxonomy" id="2290923"/>
    <lineage>
        <taxon>Bacteria</taxon>
        <taxon>Pseudomonadati</taxon>
        <taxon>Pseudomonadota</taxon>
        <taxon>Betaproteobacteria</taxon>
        <taxon>Neisseriales</taxon>
        <taxon>Neisseriaceae</taxon>
        <taxon>Crenobacter</taxon>
    </lineage>
</organism>
<dbReference type="InterPro" id="IPR027417">
    <property type="entry name" value="P-loop_NTPase"/>
</dbReference>
<protein>
    <submittedName>
        <fullName evidence="9">ATP-binding cassette domain-containing protein</fullName>
    </submittedName>
</protein>
<comment type="caution">
    <text evidence="9">The sequence shown here is derived from an EMBL/GenBank/DDBJ whole genome shotgun (WGS) entry which is preliminary data.</text>
</comment>
<evidence type="ECO:0000313" key="9">
    <source>
        <dbReference type="EMBL" id="RXZ44963.1"/>
    </source>
</evidence>